<dbReference type="EMBL" id="CP062941">
    <property type="protein sequence ID" value="QOL48934.1"/>
    <property type="molecule type" value="Genomic_DNA"/>
</dbReference>
<dbReference type="PROSITE" id="PS51819">
    <property type="entry name" value="VOC"/>
    <property type="match status" value="2"/>
</dbReference>
<comment type="function">
    <text evidence="1">Catalyzes the conversion of 3-dehydroshikimate to protocatechuate (3,4-dihydroxybenzoate), a common intermediate of quinate and shikimate degradation pathways.</text>
</comment>
<dbReference type="Pfam" id="PF01261">
    <property type="entry name" value="AP_endonuc_2"/>
    <property type="match status" value="1"/>
</dbReference>
<dbReference type="InterPro" id="IPR013022">
    <property type="entry name" value="Xyl_isomerase-like_TIM-brl"/>
</dbReference>
<dbReference type="InterPro" id="IPR043700">
    <property type="entry name" value="DSD"/>
</dbReference>
<comment type="cofactor">
    <cofactor evidence="1">
        <name>a divalent metal cation</name>
        <dbReference type="ChEBI" id="CHEBI:60240"/>
    </cofactor>
</comment>
<feature type="binding site" evidence="1">
    <location>
        <position position="455"/>
    </location>
    <ligand>
        <name>Mg(2+)</name>
        <dbReference type="ChEBI" id="CHEBI:18420"/>
    </ligand>
</feature>
<dbReference type="AlphaFoldDB" id="A0A7L9U1R7"/>
<feature type="binding site" evidence="1">
    <location>
        <position position="134"/>
    </location>
    <ligand>
        <name>a divalent metal cation</name>
        <dbReference type="ChEBI" id="CHEBI:60240"/>
        <note>catalytic</note>
    </ligand>
</feature>
<gene>
    <name evidence="3" type="ORF">LPB04_18590</name>
</gene>
<dbReference type="Gene3D" id="3.10.180.10">
    <property type="entry name" value="2,3-Dihydroxybiphenyl 1,2-Dioxygenase, domain 1"/>
    <property type="match status" value="2"/>
</dbReference>
<feature type="binding site" evidence="1">
    <location>
        <position position="610"/>
    </location>
    <ligand>
        <name>Mg(2+)</name>
        <dbReference type="ChEBI" id="CHEBI:18420"/>
    </ligand>
</feature>
<dbReference type="RefSeq" id="WP_193685977.1">
    <property type="nucleotide sequence ID" value="NZ_CP062941.1"/>
</dbReference>
<evidence type="ECO:0000313" key="3">
    <source>
        <dbReference type="EMBL" id="QOL48934.1"/>
    </source>
</evidence>
<dbReference type="SUPFAM" id="SSF54593">
    <property type="entry name" value="Glyoxalase/Bleomycin resistance protein/Dihydroxybiphenyl dioxygenase"/>
    <property type="match status" value="1"/>
</dbReference>
<dbReference type="GO" id="GO:0046565">
    <property type="term" value="F:3-dehydroshikimate dehydratase activity"/>
    <property type="evidence" value="ECO:0007669"/>
    <property type="project" value="UniProtKB-UniRule"/>
</dbReference>
<accession>A0A7L9U1R7</accession>
<dbReference type="PANTHER" id="PTHR12110:SF21">
    <property type="entry name" value="XYLOSE ISOMERASE-LIKE TIM BARREL DOMAIN-CONTAINING PROTEIN"/>
    <property type="match status" value="1"/>
</dbReference>
<keyword evidence="4" id="KW-1185">Reference proteome</keyword>
<keyword evidence="3" id="KW-0670">Pyruvate</keyword>
<feature type="binding site" evidence="1">
    <location>
        <position position="533"/>
    </location>
    <ligand>
        <name>Mg(2+)</name>
        <dbReference type="ChEBI" id="CHEBI:18420"/>
    </ligand>
</feature>
<dbReference type="Gene3D" id="3.20.20.150">
    <property type="entry name" value="Divalent-metal-dependent TIM barrel enzymes"/>
    <property type="match status" value="1"/>
</dbReference>
<dbReference type="GO" id="GO:0046279">
    <property type="term" value="P:3,4-dihydroxybenzoate biosynthetic process"/>
    <property type="evidence" value="ECO:0007669"/>
    <property type="project" value="UniProtKB-UniRule"/>
</dbReference>
<reference evidence="3 4" key="1">
    <citation type="submission" date="2020-10" db="EMBL/GenBank/DDBJ databases">
        <title>Genome sequencing of Massilia sp. LPB0304.</title>
        <authorList>
            <person name="Kim J."/>
        </authorList>
    </citation>
    <scope>NUCLEOTIDE SEQUENCE [LARGE SCALE GENOMIC DNA]</scope>
    <source>
        <strain evidence="3 4">LPB0304</strain>
    </source>
</reference>
<feature type="binding site" evidence="1">
    <location>
        <position position="165"/>
    </location>
    <ligand>
        <name>a divalent metal cation</name>
        <dbReference type="ChEBI" id="CHEBI:60240"/>
        <note>catalytic</note>
    </ligand>
</feature>
<dbReference type="HAMAP" id="MF_02238">
    <property type="entry name" value="DSD"/>
    <property type="match status" value="1"/>
</dbReference>
<dbReference type="GO" id="GO:0016853">
    <property type="term" value="F:isomerase activity"/>
    <property type="evidence" value="ECO:0007669"/>
    <property type="project" value="UniProtKB-KW"/>
</dbReference>
<dbReference type="PANTHER" id="PTHR12110">
    <property type="entry name" value="HYDROXYPYRUVATE ISOMERASE"/>
    <property type="match status" value="1"/>
</dbReference>
<dbReference type="InterPro" id="IPR004360">
    <property type="entry name" value="Glyas_Fos-R_dOase_dom"/>
</dbReference>
<feature type="binding site" evidence="1">
    <location>
        <position position="239"/>
    </location>
    <ligand>
        <name>a divalent metal cation</name>
        <dbReference type="ChEBI" id="CHEBI:60240"/>
        <note>catalytic</note>
    </ligand>
</feature>
<keyword evidence="3" id="KW-0413">Isomerase</keyword>
<keyword evidence="1" id="KW-0479">Metal-binding</keyword>
<feature type="domain" description="VOC" evidence="2">
    <location>
        <begin position="300"/>
        <end position="419"/>
    </location>
</feature>
<dbReference type="InterPro" id="IPR036237">
    <property type="entry name" value="Xyl_isomerase-like_sf"/>
</dbReference>
<proteinExistence type="inferred from homology"/>
<dbReference type="Pfam" id="PF14696">
    <property type="entry name" value="Glyoxalase_5"/>
    <property type="match status" value="1"/>
</dbReference>
<dbReference type="Proteomes" id="UP000593875">
    <property type="component" value="Chromosome"/>
</dbReference>
<organism evidence="3 4">
    <name type="scientific">Massilia litorea</name>
    <dbReference type="NCBI Taxonomy" id="2769491"/>
    <lineage>
        <taxon>Bacteria</taxon>
        <taxon>Pseudomonadati</taxon>
        <taxon>Pseudomonadota</taxon>
        <taxon>Betaproteobacteria</taxon>
        <taxon>Burkholderiales</taxon>
        <taxon>Oxalobacteraceae</taxon>
        <taxon>Telluria group</taxon>
        <taxon>Massilia</taxon>
    </lineage>
</organism>
<dbReference type="InterPro" id="IPR037523">
    <property type="entry name" value="VOC_core"/>
</dbReference>
<comment type="pathway">
    <text evidence="1">Aromatic compound metabolism; 3,4-dihydroxybenzoate biosynthesis.</text>
</comment>
<dbReference type="InterPro" id="IPR029068">
    <property type="entry name" value="Glyas_Bleomycin-R_OHBP_Dase"/>
</dbReference>
<feature type="domain" description="VOC" evidence="2">
    <location>
        <begin position="452"/>
        <end position="602"/>
    </location>
</feature>
<sequence>MRKSIATVSLSGMLPEKLEAAAAARFDGVEIFENDLLQFPGTPGEARRICADLGLRIEMFQPFRDFEGVAPDQLLRNLDRAERKFDVMEQLGTELLLVCANISADASSDLDLRAEQMALLAERAARRKLRIAFEALAWGGAVRTWRQVWDIVQRANRPNLGVALDSFHTLAIRDDWQGIKDIPGQRIFFMQLADAPWVNTDPLTHSRHYRSFPGQGEMDVTGFVGAVLDSGYNGPMSLEIFSDEVRAAPARSTALDAMRSLLWLEEQVRHLPSLKHPERTHGQLGRAVLLDPPPPPVLHGWAFVEFAVDGPTASRLREFLFLLGFCPIGRHRSKNVELLGQGDVRIVLNLEEDSFARGYFDQHGSSACAVALACDDAAAALARAEALGATRVEGQVGPNELTIPAVRAPDGSLVYFFDTHQGGSHGFEADFVLDAMPEGAAALDTCLGTGARIDHIAAVLPPGQLDSWVLFYRALLGLEPQPNTVLHDPYGIIRSRALEAPNRKVRYALNVSDRPGTVVGRTVGQFGGAGIHHIAIAVDDVVATVRQLRARGMPMLAIPANYYDDLGAKYGIEQATLAAWSELGVMLERSGEGEILHAYSTPFDNRFFFELIERRHGYQGYGAGNAPFRLAALAHWASRHGNPPPVNQHTTHDPLS</sequence>
<comment type="similarity">
    <text evidence="1">Belongs to the bacterial two-domain DSD family.</text>
</comment>
<dbReference type="UniPathway" id="UPA00088"/>
<dbReference type="InterPro" id="IPR050312">
    <property type="entry name" value="IolE/XylAMocC-like"/>
</dbReference>
<dbReference type="EC" id="4.2.1.118" evidence="1"/>
<keyword evidence="1" id="KW-0456">Lyase</keyword>
<dbReference type="GO" id="GO:0046872">
    <property type="term" value="F:metal ion binding"/>
    <property type="evidence" value="ECO:0007669"/>
    <property type="project" value="UniProtKB-UniRule"/>
</dbReference>
<feature type="binding site" evidence="1">
    <location>
        <position position="191"/>
    </location>
    <ligand>
        <name>a divalent metal cation</name>
        <dbReference type="ChEBI" id="CHEBI:60240"/>
        <note>catalytic</note>
    </ligand>
</feature>
<name>A0A7L9U1R7_9BURK</name>
<protein>
    <recommendedName>
        <fullName evidence="1">3-dehydroshikimate dehydratase</fullName>
        <shortName evidence="1">DSD</shortName>
        <ecNumber evidence="1">4.2.1.118</ecNumber>
    </recommendedName>
</protein>
<evidence type="ECO:0000259" key="2">
    <source>
        <dbReference type="PROSITE" id="PS51819"/>
    </source>
</evidence>
<dbReference type="Pfam" id="PF00903">
    <property type="entry name" value="Glyoxalase"/>
    <property type="match status" value="1"/>
</dbReference>
<dbReference type="KEGG" id="mlir:LPB04_18590"/>
<dbReference type="SUPFAM" id="SSF51658">
    <property type="entry name" value="Xylose isomerase-like"/>
    <property type="match status" value="1"/>
</dbReference>
<evidence type="ECO:0000256" key="1">
    <source>
        <dbReference type="HAMAP-Rule" id="MF_02238"/>
    </source>
</evidence>
<evidence type="ECO:0000313" key="4">
    <source>
        <dbReference type="Proteomes" id="UP000593875"/>
    </source>
</evidence>
<comment type="catalytic activity">
    <reaction evidence="1">
        <text>3-dehydroshikimate = 3,4-dihydroxybenzoate + H2O</text>
        <dbReference type="Rhea" id="RHEA:24848"/>
        <dbReference type="ChEBI" id="CHEBI:15377"/>
        <dbReference type="ChEBI" id="CHEBI:16630"/>
        <dbReference type="ChEBI" id="CHEBI:36241"/>
        <dbReference type="EC" id="4.2.1.118"/>
    </reaction>
</comment>